<comment type="caution">
    <text evidence="3">The sequence shown here is derived from an EMBL/GenBank/DDBJ whole genome shotgun (WGS) entry which is preliminary data.</text>
</comment>
<feature type="compositionally biased region" description="Pro residues" evidence="1">
    <location>
        <begin position="514"/>
        <end position="527"/>
    </location>
</feature>
<gene>
    <name evidence="3" type="ORF">Q9R08_01710</name>
</gene>
<sequence length="527" mass="56144">MTRTDQLSQSGPRREGSGGTRVAYRAPDPAGDDELRRGLRILLLVTSLAVLSAGVPAFLIADVADLPRSDAWTVTLVLLVWAGIRLSLLWVRGTPRLFDFFFWLFVYIFMGMAPTAQILSGLTSTTTPGVDTGLDMPTAGVVVLGVFCYEVGRLVYMLREGRRRTAGRRAVVRPVSSWRAVALFVVSLALSGYVLWRLGAIALLGSRDAAAAARAAAWPDPAVRSIVYASGIYPMLVAVGAMAQLRRTASSAQSRRLALMAAVTGAVILLLIVNPITSARYSFGTVVFALAVYAGAVRTRRRARITMLAAIAGFLFVFPIADAFRRVGAASGTRSGFFDEYLSNPDYDAFWQVANALSYWVDGLVAPMSQFAGSALFWVPRALWPNKPTDTGILLAEYRGYTFDNLSAPTWAEALVNGGIVAVVIGFLLLGLVLRAMDSRIVPALRVGGVWAIAGAILPVFMTILLRGSLLQATGALFLTVLCILLVVGAREREGAGPDPGPPPQPAPDAAAADPPPASIRNAPGPP</sequence>
<feature type="transmembrane region" description="Helical" evidence="2">
    <location>
        <begin position="100"/>
        <end position="119"/>
    </location>
</feature>
<keyword evidence="4" id="KW-1185">Reference proteome</keyword>
<dbReference type="Proteomes" id="UP001235133">
    <property type="component" value="Unassembled WGS sequence"/>
</dbReference>
<feature type="transmembrane region" description="Helical" evidence="2">
    <location>
        <begin position="257"/>
        <end position="273"/>
    </location>
</feature>
<feature type="transmembrane region" description="Helical" evidence="2">
    <location>
        <begin position="279"/>
        <end position="296"/>
    </location>
</feature>
<evidence type="ECO:0000313" key="3">
    <source>
        <dbReference type="EMBL" id="MDQ7876681.1"/>
    </source>
</evidence>
<feature type="transmembrane region" description="Helical" evidence="2">
    <location>
        <begin position="72"/>
        <end position="91"/>
    </location>
</feature>
<feature type="transmembrane region" description="Helical" evidence="2">
    <location>
        <begin position="470"/>
        <end position="488"/>
    </location>
</feature>
<feature type="compositionally biased region" description="Polar residues" evidence="1">
    <location>
        <begin position="1"/>
        <end position="11"/>
    </location>
</feature>
<keyword evidence="2" id="KW-0812">Transmembrane</keyword>
<accession>A0ABU0YWH5</accession>
<feature type="transmembrane region" description="Helical" evidence="2">
    <location>
        <begin position="226"/>
        <end position="245"/>
    </location>
</feature>
<evidence type="ECO:0000313" key="4">
    <source>
        <dbReference type="Proteomes" id="UP001235133"/>
    </source>
</evidence>
<feature type="transmembrane region" description="Helical" evidence="2">
    <location>
        <begin position="41"/>
        <end position="60"/>
    </location>
</feature>
<feature type="transmembrane region" description="Helical" evidence="2">
    <location>
        <begin position="177"/>
        <end position="196"/>
    </location>
</feature>
<feature type="region of interest" description="Disordered" evidence="1">
    <location>
        <begin position="1"/>
        <end position="29"/>
    </location>
</feature>
<feature type="transmembrane region" description="Helical" evidence="2">
    <location>
        <begin position="139"/>
        <end position="156"/>
    </location>
</feature>
<feature type="transmembrane region" description="Helical" evidence="2">
    <location>
        <begin position="303"/>
        <end position="321"/>
    </location>
</feature>
<evidence type="ECO:0008006" key="5">
    <source>
        <dbReference type="Google" id="ProtNLM"/>
    </source>
</evidence>
<dbReference type="EMBL" id="JAVFWO010000001">
    <property type="protein sequence ID" value="MDQ7876681.1"/>
    <property type="molecule type" value="Genomic_DNA"/>
</dbReference>
<keyword evidence="2" id="KW-1133">Transmembrane helix</keyword>
<dbReference type="RefSeq" id="WP_308866083.1">
    <property type="nucleotide sequence ID" value="NZ_JAVFWO010000001.1"/>
</dbReference>
<keyword evidence="2" id="KW-0472">Membrane</keyword>
<feature type="transmembrane region" description="Helical" evidence="2">
    <location>
        <begin position="414"/>
        <end position="433"/>
    </location>
</feature>
<organism evidence="3 4">
    <name type="scientific">Microbacterium psychrotolerans</name>
    <dbReference type="NCBI Taxonomy" id="3068321"/>
    <lineage>
        <taxon>Bacteria</taxon>
        <taxon>Bacillati</taxon>
        <taxon>Actinomycetota</taxon>
        <taxon>Actinomycetes</taxon>
        <taxon>Micrococcales</taxon>
        <taxon>Microbacteriaceae</taxon>
        <taxon>Microbacterium</taxon>
    </lineage>
</organism>
<name>A0ABU0YWH5_9MICO</name>
<proteinExistence type="predicted"/>
<evidence type="ECO:0000256" key="2">
    <source>
        <dbReference type="SAM" id="Phobius"/>
    </source>
</evidence>
<reference evidence="3 4" key="1">
    <citation type="submission" date="2023-08" db="EMBL/GenBank/DDBJ databases">
        <title>Microbacterium psychrotolerans sp. nov., a psychrotolerant bacterium isolated from soil in Heilongjiang Province, China.</title>
        <authorList>
            <person name="An P."/>
            <person name="Zhao D."/>
            <person name="Xiang H."/>
        </authorList>
    </citation>
    <scope>NUCLEOTIDE SEQUENCE [LARGE SCALE GENOMIC DNA]</scope>
    <source>
        <strain evidence="3 4">QXD-8</strain>
    </source>
</reference>
<feature type="region of interest" description="Disordered" evidence="1">
    <location>
        <begin position="493"/>
        <end position="527"/>
    </location>
</feature>
<feature type="transmembrane region" description="Helical" evidence="2">
    <location>
        <begin position="445"/>
        <end position="464"/>
    </location>
</feature>
<protein>
    <recommendedName>
        <fullName evidence="5">O-antigen polysaccharide polymerase Wzy</fullName>
    </recommendedName>
</protein>
<evidence type="ECO:0000256" key="1">
    <source>
        <dbReference type="SAM" id="MobiDB-lite"/>
    </source>
</evidence>